<evidence type="ECO:0008006" key="3">
    <source>
        <dbReference type="Google" id="ProtNLM"/>
    </source>
</evidence>
<comment type="caution">
    <text evidence="1">The sequence shown here is derived from an EMBL/GenBank/DDBJ whole genome shotgun (WGS) entry which is preliminary data.</text>
</comment>
<dbReference type="Proteomes" id="UP001187415">
    <property type="component" value="Unassembled WGS sequence"/>
</dbReference>
<gene>
    <name evidence="1" type="ORF">Q5P01_000610</name>
</gene>
<keyword evidence="2" id="KW-1185">Reference proteome</keyword>
<name>A0AA88IFB4_CHASR</name>
<organism evidence="1 2">
    <name type="scientific">Channa striata</name>
    <name type="common">Snakehead murrel</name>
    <name type="synonym">Ophicephalus striatus</name>
    <dbReference type="NCBI Taxonomy" id="64152"/>
    <lineage>
        <taxon>Eukaryota</taxon>
        <taxon>Metazoa</taxon>
        <taxon>Chordata</taxon>
        <taxon>Craniata</taxon>
        <taxon>Vertebrata</taxon>
        <taxon>Euteleostomi</taxon>
        <taxon>Actinopterygii</taxon>
        <taxon>Neopterygii</taxon>
        <taxon>Teleostei</taxon>
        <taxon>Neoteleostei</taxon>
        <taxon>Acanthomorphata</taxon>
        <taxon>Anabantaria</taxon>
        <taxon>Anabantiformes</taxon>
        <taxon>Channoidei</taxon>
        <taxon>Channidae</taxon>
        <taxon>Channa</taxon>
    </lineage>
</organism>
<dbReference type="SUPFAM" id="SSF52540">
    <property type="entry name" value="P-loop containing nucleoside triphosphate hydrolases"/>
    <property type="match status" value="1"/>
</dbReference>
<sequence length="170" mass="18695">MGLEEESGITADDVKLALKGHVKEGHKFNSTAPLSDSDTGYNPSPCADDRVHVLVWVCSANSPKINESVLKKMRDIRDAASDLDIPQMALLTKVDEACRETEKDLKDVYSSKHVKQKMADFSSALGVPLNCILPVKNYSEEIAIDDDVDSLILSALRLMIDLGDDFINNM</sequence>
<protein>
    <recommendedName>
        <fullName evidence="3">Interferon-induced protein 44-like</fullName>
    </recommendedName>
</protein>
<evidence type="ECO:0000313" key="1">
    <source>
        <dbReference type="EMBL" id="KAK2808806.1"/>
    </source>
</evidence>
<evidence type="ECO:0000313" key="2">
    <source>
        <dbReference type="Proteomes" id="UP001187415"/>
    </source>
</evidence>
<dbReference type="AlphaFoldDB" id="A0AA88IFB4"/>
<accession>A0AA88IFB4</accession>
<dbReference type="PANTHER" id="PTHR14241">
    <property type="entry name" value="INTERFERON-INDUCED PROTEIN 44"/>
    <property type="match status" value="1"/>
</dbReference>
<dbReference type="GO" id="GO:0006955">
    <property type="term" value="P:immune response"/>
    <property type="evidence" value="ECO:0007669"/>
    <property type="project" value="TreeGrafter"/>
</dbReference>
<proteinExistence type="predicted"/>
<reference evidence="1" key="1">
    <citation type="submission" date="2023-07" db="EMBL/GenBank/DDBJ databases">
        <title>Chromosome-level Genome Assembly of Striped Snakehead (Channa striata).</title>
        <authorList>
            <person name="Liu H."/>
        </authorList>
    </citation>
    <scope>NUCLEOTIDE SEQUENCE</scope>
    <source>
        <strain evidence="1">Gz</strain>
        <tissue evidence="1">Muscle</tissue>
    </source>
</reference>
<dbReference type="PANTHER" id="PTHR14241:SF1">
    <property type="entry name" value="INTERFERON-INDUCED PROTEIN 44-RELATED"/>
    <property type="match status" value="1"/>
</dbReference>
<dbReference type="EMBL" id="JAUPFM010000376">
    <property type="protein sequence ID" value="KAK2808806.1"/>
    <property type="molecule type" value="Genomic_DNA"/>
</dbReference>
<dbReference type="InterPro" id="IPR027417">
    <property type="entry name" value="P-loop_NTPase"/>
</dbReference>